<evidence type="ECO:0000256" key="2">
    <source>
        <dbReference type="PIRNR" id="PIRNR003107"/>
    </source>
</evidence>
<feature type="domain" description="PhoU" evidence="3">
    <location>
        <begin position="126"/>
        <end position="209"/>
    </location>
</feature>
<dbReference type="EMBL" id="BAABLD010000010">
    <property type="protein sequence ID" value="GAA5168093.1"/>
    <property type="molecule type" value="Genomic_DNA"/>
</dbReference>
<organism evidence="4 5">
    <name type="scientific">Viridibacterium curvum</name>
    <dbReference type="NCBI Taxonomy" id="1101404"/>
    <lineage>
        <taxon>Bacteria</taxon>
        <taxon>Pseudomonadati</taxon>
        <taxon>Pseudomonadota</taxon>
        <taxon>Betaproteobacteria</taxon>
        <taxon>Rhodocyclales</taxon>
        <taxon>Rhodocyclaceae</taxon>
        <taxon>Viridibacterium</taxon>
    </lineage>
</organism>
<gene>
    <name evidence="4" type="primary">phoU</name>
    <name evidence="4" type="ORF">GCM10025770_27570</name>
</gene>
<evidence type="ECO:0000256" key="1">
    <source>
        <dbReference type="ARBA" id="ARBA00008107"/>
    </source>
</evidence>
<dbReference type="PANTHER" id="PTHR42930">
    <property type="entry name" value="PHOSPHATE-SPECIFIC TRANSPORT SYSTEM ACCESSORY PROTEIN PHOU"/>
    <property type="match status" value="1"/>
</dbReference>
<comment type="similarity">
    <text evidence="1 2">Belongs to the PhoU family.</text>
</comment>
<dbReference type="PANTHER" id="PTHR42930:SF3">
    <property type="entry name" value="PHOSPHATE-SPECIFIC TRANSPORT SYSTEM ACCESSORY PROTEIN PHOU"/>
    <property type="match status" value="1"/>
</dbReference>
<dbReference type="InterPro" id="IPR026022">
    <property type="entry name" value="PhoU_dom"/>
</dbReference>
<proteinExistence type="inferred from homology"/>
<keyword evidence="2" id="KW-0592">Phosphate transport</keyword>
<comment type="subunit">
    <text evidence="2">Homodimer.</text>
</comment>
<evidence type="ECO:0000259" key="3">
    <source>
        <dbReference type="Pfam" id="PF01895"/>
    </source>
</evidence>
<dbReference type="Pfam" id="PF01895">
    <property type="entry name" value="PhoU"/>
    <property type="match status" value="2"/>
</dbReference>
<reference evidence="5" key="1">
    <citation type="journal article" date="2019" name="Int. J. Syst. Evol. Microbiol.">
        <title>The Global Catalogue of Microorganisms (GCM) 10K type strain sequencing project: providing services to taxonomists for standard genome sequencing and annotation.</title>
        <authorList>
            <consortium name="The Broad Institute Genomics Platform"/>
            <consortium name="The Broad Institute Genome Sequencing Center for Infectious Disease"/>
            <person name="Wu L."/>
            <person name="Ma J."/>
        </authorList>
    </citation>
    <scope>NUCLEOTIDE SEQUENCE [LARGE SCALE GENOMIC DNA]</scope>
    <source>
        <strain evidence="5">JCM 18715</strain>
    </source>
</reference>
<comment type="function">
    <text evidence="2">Plays a role in the regulation of phosphate uptake.</text>
</comment>
<dbReference type="InterPro" id="IPR028366">
    <property type="entry name" value="PhoU"/>
</dbReference>
<sequence length="233" mass="26136">MTEHTVHQYDVELEGIRTRVLQMGGYVELQVVKALEGFLYGDMAVIERVIENDKRVNELELELDEACTQIIAKRQPAASDLRSVLAVSKVVTDLERVGDEAKKIAKVARTIQTPDAVAITPRVQLQHLGNLAVELLRKALDSMARLDISAAAEVVSQDKDVDAEFKSVMRQLITYMMEDPRTISRSIDILFAAKSLERIGDHAKNVSQHVVYLVEGRDVRHMASEQIQKMVES</sequence>
<dbReference type="SUPFAM" id="SSF109755">
    <property type="entry name" value="PhoU-like"/>
    <property type="match status" value="1"/>
</dbReference>
<comment type="caution">
    <text evidence="4">The sequence shown here is derived from an EMBL/GenBank/DDBJ whole genome shotgun (WGS) entry which is preliminary data.</text>
</comment>
<dbReference type="RefSeq" id="WP_345533672.1">
    <property type="nucleotide sequence ID" value="NZ_BAABLD010000010.1"/>
</dbReference>
<evidence type="ECO:0000313" key="5">
    <source>
        <dbReference type="Proteomes" id="UP001500547"/>
    </source>
</evidence>
<name>A0ABP9QW92_9RHOO</name>
<evidence type="ECO:0000313" key="4">
    <source>
        <dbReference type="EMBL" id="GAA5168093.1"/>
    </source>
</evidence>
<keyword evidence="5" id="KW-1185">Reference proteome</keyword>
<dbReference type="NCBIfam" id="TIGR02135">
    <property type="entry name" value="phoU_full"/>
    <property type="match status" value="1"/>
</dbReference>
<protein>
    <recommendedName>
        <fullName evidence="2">Phosphate-specific transport system accessory protein PhoU</fullName>
    </recommendedName>
</protein>
<dbReference type="InterPro" id="IPR038078">
    <property type="entry name" value="PhoU-like_sf"/>
</dbReference>
<accession>A0ABP9QW92</accession>
<dbReference type="PIRSF" id="PIRSF003107">
    <property type="entry name" value="PhoU"/>
    <property type="match status" value="1"/>
</dbReference>
<keyword evidence="2" id="KW-0813">Transport</keyword>
<dbReference type="Proteomes" id="UP001500547">
    <property type="component" value="Unassembled WGS sequence"/>
</dbReference>
<feature type="domain" description="PhoU" evidence="3">
    <location>
        <begin position="21"/>
        <end position="107"/>
    </location>
</feature>
<dbReference type="Gene3D" id="1.20.58.220">
    <property type="entry name" value="Phosphate transport system protein phou homolog 2, domain 2"/>
    <property type="match status" value="2"/>
</dbReference>
<comment type="subcellular location">
    <subcellularLocation>
        <location evidence="2">Cytoplasm</location>
    </subcellularLocation>
</comment>
<keyword evidence="2" id="KW-0963">Cytoplasm</keyword>